<reference evidence="2 3" key="1">
    <citation type="submission" date="2017-09" db="EMBL/GenBank/DDBJ databases">
        <title>Depth-based differentiation of microbial function through sediment-hosted aquifers and enrichment of novel symbionts in the deep terrestrial subsurface.</title>
        <authorList>
            <person name="Probst A.J."/>
            <person name="Ladd B."/>
            <person name="Jarett J.K."/>
            <person name="Geller-Mcgrath D.E."/>
            <person name="Sieber C.M."/>
            <person name="Emerson J.B."/>
            <person name="Anantharaman K."/>
            <person name="Thomas B.C."/>
            <person name="Malmstrom R."/>
            <person name="Stieglmeier M."/>
            <person name="Klingl A."/>
            <person name="Woyke T."/>
            <person name="Ryan C.M."/>
            <person name="Banfield J.F."/>
        </authorList>
    </citation>
    <scope>NUCLEOTIDE SEQUENCE [LARGE SCALE GENOMIC DNA]</scope>
    <source>
        <strain evidence="2">CG11_big_fil_rev_8_21_14_0_20_42_13</strain>
    </source>
</reference>
<feature type="non-terminal residue" evidence="2">
    <location>
        <position position="1"/>
    </location>
</feature>
<evidence type="ECO:0000313" key="2">
    <source>
        <dbReference type="EMBL" id="PIQ88465.1"/>
    </source>
</evidence>
<accession>A0A2H0LY98</accession>
<evidence type="ECO:0000313" key="3">
    <source>
        <dbReference type="Proteomes" id="UP000229641"/>
    </source>
</evidence>
<dbReference type="InterPro" id="IPR033399">
    <property type="entry name" value="TP_0789-like"/>
</dbReference>
<dbReference type="AlphaFoldDB" id="A0A2H0LY98"/>
<dbReference type="EMBL" id="PCWA01000104">
    <property type="protein sequence ID" value="PIQ88465.1"/>
    <property type="molecule type" value="Genomic_DNA"/>
</dbReference>
<keyword evidence="2" id="KW-0449">Lipoprotein</keyword>
<protein>
    <submittedName>
        <fullName evidence="2">Outer membrane lipoprotein-sorting protein</fullName>
    </submittedName>
</protein>
<dbReference type="Gene3D" id="2.50.20.10">
    <property type="entry name" value="Lipoprotein localisation LolA/LolB/LppX"/>
    <property type="match status" value="1"/>
</dbReference>
<dbReference type="CDD" id="cd16329">
    <property type="entry name" value="LolA_like"/>
    <property type="match status" value="1"/>
</dbReference>
<gene>
    <name evidence="2" type="ORF">COV72_08190</name>
</gene>
<dbReference type="Proteomes" id="UP000229641">
    <property type="component" value="Unassembled WGS sequence"/>
</dbReference>
<organism evidence="2 3">
    <name type="scientific">Candidatus Ghiorseimicrobium undicola</name>
    <dbReference type="NCBI Taxonomy" id="1974746"/>
    <lineage>
        <taxon>Bacteria</taxon>
        <taxon>Pseudomonadati</taxon>
        <taxon>Candidatus Omnitrophota</taxon>
        <taxon>Candidatus Ghiorseimicrobium</taxon>
    </lineage>
</organism>
<dbReference type="Pfam" id="PF17131">
    <property type="entry name" value="LolA_like"/>
    <property type="match status" value="1"/>
</dbReference>
<proteinExistence type="predicted"/>
<feature type="domain" description="Uncharacterized protein TP-0789" evidence="1">
    <location>
        <begin position="1"/>
        <end position="113"/>
    </location>
</feature>
<name>A0A2H0LY98_9BACT</name>
<comment type="caution">
    <text evidence="2">The sequence shown here is derived from an EMBL/GenBank/DDBJ whole genome shotgun (WGS) entry which is preliminary data.</text>
</comment>
<evidence type="ECO:0000259" key="1">
    <source>
        <dbReference type="Pfam" id="PF17131"/>
    </source>
</evidence>
<sequence length="120" mass="14441">EDNHTLLKEEKLSGKDCFVIESIPRGTSEYTKRISWIDKTNFLPLKEEFYDKQNELYREFEAQEIRVINGIPTITKRVMRNLKTGHRTEVTFETVEYNLGIEDDIFSERYLRRPPLKWVR</sequence>